<accession>A0ABZ0X0Y9</accession>
<keyword evidence="1" id="KW-0732">Signal</keyword>
<evidence type="ECO:0000256" key="1">
    <source>
        <dbReference type="SAM" id="SignalP"/>
    </source>
</evidence>
<dbReference type="Proteomes" id="UP001324185">
    <property type="component" value="Chromosome"/>
</dbReference>
<dbReference type="RefSeq" id="WP_018624686.1">
    <property type="nucleotide sequence ID" value="NZ_CP140158.1"/>
</dbReference>
<feature type="signal peptide" evidence="1">
    <location>
        <begin position="1"/>
        <end position="20"/>
    </location>
</feature>
<feature type="chain" id="PRO_5045388110" evidence="1">
    <location>
        <begin position="21"/>
        <end position="116"/>
    </location>
</feature>
<reference evidence="2 3" key="1">
    <citation type="submission" date="2023-11" db="EMBL/GenBank/DDBJ databases">
        <title>MicrobeMod: A computational toolkit for identifying prokaryotic methylation and restriction-modification with nanopore sequencing.</title>
        <authorList>
            <person name="Crits-Christoph A."/>
            <person name="Kang S.C."/>
            <person name="Lee H."/>
            <person name="Ostrov N."/>
        </authorList>
    </citation>
    <scope>NUCLEOTIDE SEQUENCE [LARGE SCALE GENOMIC DNA]</scope>
    <source>
        <strain evidence="2 3">DSMZ 16071</strain>
    </source>
</reference>
<keyword evidence="3" id="KW-1185">Reference proteome</keyword>
<evidence type="ECO:0000313" key="3">
    <source>
        <dbReference type="Proteomes" id="UP001324185"/>
    </source>
</evidence>
<evidence type="ECO:0000313" key="2">
    <source>
        <dbReference type="EMBL" id="WQG84225.1"/>
    </source>
</evidence>
<dbReference type="EMBL" id="CP140158">
    <property type="protein sequence ID" value="WQG84225.1"/>
    <property type="molecule type" value="Genomic_DNA"/>
</dbReference>
<name>A0ABZ0X0Y9_9GAMM</name>
<sequence length="116" mass="13227">MKHSVLSVVTVCLISFNAQANVLKIDSHMADQITSICKFVQGKGHPEDLRLKGMAWCKVGVDYLPDEFSDQKLQVRKLYNSKEFKELKENKKFAKYLSKARRRIAEVSLGMASFSE</sequence>
<gene>
    <name evidence="2" type="ORF">SR900_07040</name>
</gene>
<proteinExistence type="predicted"/>
<organism evidence="2 3">
    <name type="scientific">Kangiella aquimarina</name>
    <dbReference type="NCBI Taxonomy" id="261965"/>
    <lineage>
        <taxon>Bacteria</taxon>
        <taxon>Pseudomonadati</taxon>
        <taxon>Pseudomonadota</taxon>
        <taxon>Gammaproteobacteria</taxon>
        <taxon>Kangiellales</taxon>
        <taxon>Kangiellaceae</taxon>
        <taxon>Kangiella</taxon>
    </lineage>
</organism>
<protein>
    <submittedName>
        <fullName evidence="2">Uncharacterized protein</fullName>
    </submittedName>
</protein>